<dbReference type="GO" id="GO:0009507">
    <property type="term" value="C:chloroplast"/>
    <property type="evidence" value="ECO:0007669"/>
    <property type="project" value="TreeGrafter"/>
</dbReference>
<proteinExistence type="predicted"/>
<dbReference type="InterPro" id="IPR036869">
    <property type="entry name" value="J_dom_sf"/>
</dbReference>
<dbReference type="OMA" id="REMYDYQ"/>
<dbReference type="SMART" id="SM00271">
    <property type="entry name" value="DnaJ"/>
    <property type="match status" value="1"/>
</dbReference>
<accession>A0A2P6RQZ0</accession>
<comment type="caution">
    <text evidence="2">The sequence shown here is derived from an EMBL/GenBank/DDBJ whole genome shotgun (WGS) entry which is preliminary data.</text>
</comment>
<dbReference type="EMBL" id="PDCK01000040">
    <property type="protein sequence ID" value="PRQ48848.1"/>
    <property type="molecule type" value="Genomic_DNA"/>
</dbReference>
<dbReference type="InterPro" id="IPR018253">
    <property type="entry name" value="DnaJ_domain_CS"/>
</dbReference>
<keyword evidence="3" id="KW-1185">Reference proteome</keyword>
<name>A0A2P6RQZ0_ROSCH</name>
<dbReference type="PANTHER" id="PTHR45090">
    <property type="entry name" value="CHAPERONE PROTEIN DNAJ 20 CHLOROPLASTIC"/>
    <property type="match status" value="1"/>
</dbReference>
<dbReference type="InterPro" id="IPR001623">
    <property type="entry name" value="DnaJ_domain"/>
</dbReference>
<dbReference type="AlphaFoldDB" id="A0A2P6RQZ0"/>
<dbReference type="Pfam" id="PF00226">
    <property type="entry name" value="DnaJ"/>
    <property type="match status" value="1"/>
</dbReference>
<gene>
    <name evidence="2" type="ORF">RchiOBHm_Chr2g0115291</name>
</gene>
<dbReference type="CDD" id="cd06257">
    <property type="entry name" value="DnaJ"/>
    <property type="match status" value="1"/>
</dbReference>
<dbReference type="PRINTS" id="PR00625">
    <property type="entry name" value="JDOMAIN"/>
</dbReference>
<reference evidence="2 3" key="1">
    <citation type="journal article" date="2018" name="Nat. Genet.">
        <title>The Rosa genome provides new insights in the design of modern roses.</title>
        <authorList>
            <person name="Bendahmane M."/>
        </authorList>
    </citation>
    <scope>NUCLEOTIDE SEQUENCE [LARGE SCALE GENOMIC DNA]</scope>
    <source>
        <strain evidence="3">cv. Old Blush</strain>
    </source>
</reference>
<dbReference type="OrthoDB" id="10250354at2759"/>
<dbReference type="Proteomes" id="UP000238479">
    <property type="component" value="Chromosome 2"/>
</dbReference>
<dbReference type="PANTHER" id="PTHR45090:SF3">
    <property type="entry name" value="OS09G0368800 PROTEIN"/>
    <property type="match status" value="1"/>
</dbReference>
<dbReference type="Gramene" id="PRQ48848">
    <property type="protein sequence ID" value="PRQ48848"/>
    <property type="gene ID" value="RchiOBHm_Chr2g0115291"/>
</dbReference>
<organism evidence="2 3">
    <name type="scientific">Rosa chinensis</name>
    <name type="common">China rose</name>
    <dbReference type="NCBI Taxonomy" id="74649"/>
    <lineage>
        <taxon>Eukaryota</taxon>
        <taxon>Viridiplantae</taxon>
        <taxon>Streptophyta</taxon>
        <taxon>Embryophyta</taxon>
        <taxon>Tracheophyta</taxon>
        <taxon>Spermatophyta</taxon>
        <taxon>Magnoliopsida</taxon>
        <taxon>eudicotyledons</taxon>
        <taxon>Gunneridae</taxon>
        <taxon>Pentapetalae</taxon>
        <taxon>rosids</taxon>
        <taxon>fabids</taxon>
        <taxon>Rosales</taxon>
        <taxon>Rosaceae</taxon>
        <taxon>Rosoideae</taxon>
        <taxon>Rosoideae incertae sedis</taxon>
        <taxon>Rosa</taxon>
    </lineage>
</organism>
<evidence type="ECO:0000313" key="3">
    <source>
        <dbReference type="Proteomes" id="UP000238479"/>
    </source>
</evidence>
<evidence type="ECO:0000259" key="1">
    <source>
        <dbReference type="PROSITE" id="PS50076"/>
    </source>
</evidence>
<dbReference type="SUPFAM" id="SSF46565">
    <property type="entry name" value="Chaperone J-domain"/>
    <property type="match status" value="1"/>
</dbReference>
<dbReference type="PROSITE" id="PS50076">
    <property type="entry name" value="DNAJ_2"/>
    <property type="match status" value="1"/>
</dbReference>
<protein>
    <submittedName>
        <fullName evidence="2">Putative DnaJ domain-containing protein</fullName>
    </submittedName>
</protein>
<sequence length="169" mass="19423">MNMEISFQIINPKLATMVPMPSNQKAYISCRAHDGFAMHKKNKASNFYELLSLGSENNNKVGLHEIKKAYRNMALQFHPDVVPPSAKEESTRRFIELQQAYETLSDPVSRQIYDYQLCLGSSSVGLGVEGLCMDRVKRYVFSKEVWEEQLRGLHNKSQTRSGRKSYRPM</sequence>
<dbReference type="Gene3D" id="1.10.287.110">
    <property type="entry name" value="DnaJ domain"/>
    <property type="match status" value="1"/>
</dbReference>
<feature type="domain" description="J" evidence="1">
    <location>
        <begin position="46"/>
        <end position="117"/>
    </location>
</feature>
<evidence type="ECO:0000313" key="2">
    <source>
        <dbReference type="EMBL" id="PRQ48848.1"/>
    </source>
</evidence>
<dbReference type="PROSITE" id="PS00636">
    <property type="entry name" value="DNAJ_1"/>
    <property type="match status" value="1"/>
</dbReference>
<dbReference type="InterPro" id="IPR053232">
    <property type="entry name" value="DnaJ_C/III_chloroplastic"/>
</dbReference>
<dbReference type="STRING" id="74649.A0A2P6RQZ0"/>